<dbReference type="Pfam" id="PF10672">
    <property type="entry name" value="Methyltrans_SAM"/>
    <property type="match status" value="1"/>
</dbReference>
<dbReference type="PANTHER" id="PTHR42873:SF1">
    <property type="entry name" value="S-ADENOSYLMETHIONINE-DEPENDENT METHYLTRANSFERASE DOMAIN-CONTAINING PROTEIN"/>
    <property type="match status" value="1"/>
</dbReference>
<dbReference type="OrthoDB" id="190449at2157"/>
<keyword evidence="2" id="KW-0963">Cytoplasm</keyword>
<evidence type="ECO:0000256" key="2">
    <source>
        <dbReference type="ARBA" id="ARBA00022490"/>
    </source>
</evidence>
<evidence type="ECO:0000256" key="4">
    <source>
        <dbReference type="ARBA" id="ARBA00022679"/>
    </source>
</evidence>
<name>A0A401HB05_AERPX</name>
<evidence type="ECO:0000256" key="5">
    <source>
        <dbReference type="ARBA" id="ARBA00022691"/>
    </source>
</evidence>
<evidence type="ECO:0008006" key="11">
    <source>
        <dbReference type="Google" id="ProtNLM"/>
    </source>
</evidence>
<dbReference type="GO" id="GO:0032259">
    <property type="term" value="P:methylation"/>
    <property type="evidence" value="ECO:0007669"/>
    <property type="project" value="UniProtKB-KW"/>
</dbReference>
<gene>
    <name evidence="9" type="ORF">apy_13280</name>
</gene>
<evidence type="ECO:0000259" key="8">
    <source>
        <dbReference type="Pfam" id="PF17785"/>
    </source>
</evidence>
<organism evidence="9 10">
    <name type="scientific">Aeropyrum pernix</name>
    <dbReference type="NCBI Taxonomy" id="56636"/>
    <lineage>
        <taxon>Archaea</taxon>
        <taxon>Thermoproteota</taxon>
        <taxon>Thermoprotei</taxon>
        <taxon>Desulfurococcales</taxon>
        <taxon>Desulfurococcaceae</taxon>
        <taxon>Aeropyrum</taxon>
    </lineage>
</organism>
<dbReference type="RefSeq" id="WP_165487997.1">
    <property type="nucleotide sequence ID" value="NZ_BDMD01000078.1"/>
</dbReference>
<dbReference type="Gene3D" id="3.30.750.80">
    <property type="entry name" value="RNA methyltransferase domain (HRMD) like"/>
    <property type="match status" value="1"/>
</dbReference>
<keyword evidence="3" id="KW-0489">Methyltransferase</keyword>
<dbReference type="GO" id="GO:0003723">
    <property type="term" value="F:RNA binding"/>
    <property type="evidence" value="ECO:0007669"/>
    <property type="project" value="InterPro"/>
</dbReference>
<evidence type="ECO:0000256" key="6">
    <source>
        <dbReference type="ARBA" id="ARBA00038091"/>
    </source>
</evidence>
<comment type="subcellular location">
    <subcellularLocation>
        <location evidence="1">Cytoplasm</location>
    </subcellularLocation>
</comment>
<dbReference type="Proteomes" id="UP000291213">
    <property type="component" value="Unassembled WGS sequence"/>
</dbReference>
<proteinExistence type="inferred from homology"/>
<dbReference type="AlphaFoldDB" id="A0A401HB05"/>
<dbReference type="Gene3D" id="2.30.130.10">
    <property type="entry name" value="PUA domain"/>
    <property type="match status" value="1"/>
</dbReference>
<comment type="caution">
    <text evidence="9">The sequence shown here is derived from an EMBL/GenBank/DDBJ whole genome shotgun (WGS) entry which is preliminary data.</text>
</comment>
<dbReference type="GO" id="GO:0008168">
    <property type="term" value="F:methyltransferase activity"/>
    <property type="evidence" value="ECO:0007669"/>
    <property type="project" value="UniProtKB-KW"/>
</dbReference>
<dbReference type="SUPFAM" id="SSF88697">
    <property type="entry name" value="PUA domain-like"/>
    <property type="match status" value="1"/>
</dbReference>
<dbReference type="EMBL" id="BDMD01000078">
    <property type="protein sequence ID" value="GBF09603.1"/>
    <property type="molecule type" value="Genomic_DNA"/>
</dbReference>
<dbReference type="GO" id="GO:0005737">
    <property type="term" value="C:cytoplasm"/>
    <property type="evidence" value="ECO:0007669"/>
    <property type="project" value="UniProtKB-SubCell"/>
</dbReference>
<protein>
    <recommendedName>
        <fullName evidence="11">Class I SAM-dependent rRNA methyltransferase</fullName>
    </recommendedName>
</protein>
<keyword evidence="4" id="KW-0808">Transferase</keyword>
<keyword evidence="5" id="KW-0949">S-adenosyl-L-methionine</keyword>
<dbReference type="InterPro" id="IPR041532">
    <property type="entry name" value="RlmI-like_PUA"/>
</dbReference>
<dbReference type="Gene3D" id="3.40.50.150">
    <property type="entry name" value="Vaccinia Virus protein VP39"/>
    <property type="match status" value="1"/>
</dbReference>
<feature type="domain" description="S-adenosylmethionine-dependent methyltransferase" evidence="7">
    <location>
        <begin position="172"/>
        <end position="303"/>
    </location>
</feature>
<sequence>MVEKVLATGVGAAKAARGSSIIYRKWVRGTGGLISGDLVEVIDRNGSEIACGLWEENTPVAVRIIHWGRCLERSPEEALERALEAAYKARVRSKWAVDFDSYRLVNSDGDRLSGLIADVYKDVAVVQSSSPAIDRHISYISQAIRKFTGVTHVYEKSVQRSRLDIGLEPRRRWLMGRRKEVVIEEGQARFYVDVETGQKTGFFLDQRVNRLELARVAGPGDSVLDVFSYTGGFGIHALLSGASKAVFIEEDVHAVKLLRKNLRLNGVQENRVLVLNTSIWKAIQAGEPRESFNIVTVDPPAFIQKPGEEAKKRGFRAYKSSYLFALERAAGNSIVYLSSCSYFLSREEFITLVTEVASALEKEYRILGDVRGASPDHVYRGEEYLSYLKGAFIHIDPSVT</sequence>
<dbReference type="SUPFAM" id="SSF53335">
    <property type="entry name" value="S-adenosyl-L-methionine-dependent methyltransferases"/>
    <property type="match status" value="1"/>
</dbReference>
<dbReference type="CDD" id="cd11572">
    <property type="entry name" value="RlmI_M_like"/>
    <property type="match status" value="1"/>
</dbReference>
<evidence type="ECO:0000313" key="10">
    <source>
        <dbReference type="Proteomes" id="UP000291213"/>
    </source>
</evidence>
<dbReference type="PANTHER" id="PTHR42873">
    <property type="entry name" value="RIBOSOMAL RNA LARGE SUBUNIT METHYLTRANSFERASE"/>
    <property type="match status" value="1"/>
</dbReference>
<comment type="similarity">
    <text evidence="6">Belongs to the methyltransferase superfamily. RlmI family.</text>
</comment>
<dbReference type="InterPro" id="IPR029063">
    <property type="entry name" value="SAM-dependent_MTases_sf"/>
</dbReference>
<dbReference type="InterPro" id="IPR036974">
    <property type="entry name" value="PUA_sf"/>
</dbReference>
<evidence type="ECO:0000256" key="1">
    <source>
        <dbReference type="ARBA" id="ARBA00004496"/>
    </source>
</evidence>
<reference evidence="9 10" key="1">
    <citation type="submission" date="2017-02" db="EMBL/GenBank/DDBJ databases">
        <title>isolation and characterization of a novel temperate virus Aeropyrum globular virus 1 infecting hyperthermophilic archaeon Aeropyrum.</title>
        <authorList>
            <person name="Yumiya M."/>
            <person name="Yoshida T."/>
            <person name="Sako Y."/>
        </authorList>
    </citation>
    <scope>NUCLEOTIDE SEQUENCE [LARGE SCALE GENOMIC DNA]</scope>
    <source>
        <strain evidence="9 10">YK1-12-2013</strain>
    </source>
</reference>
<evidence type="ECO:0000313" key="9">
    <source>
        <dbReference type="EMBL" id="GBF09603.1"/>
    </source>
</evidence>
<evidence type="ECO:0000256" key="3">
    <source>
        <dbReference type="ARBA" id="ARBA00022603"/>
    </source>
</evidence>
<dbReference type="Pfam" id="PF17785">
    <property type="entry name" value="PUA_3"/>
    <property type="match status" value="1"/>
</dbReference>
<accession>A0A401HB05</accession>
<evidence type="ECO:0000259" key="7">
    <source>
        <dbReference type="Pfam" id="PF10672"/>
    </source>
</evidence>
<dbReference type="InterPro" id="IPR015947">
    <property type="entry name" value="PUA-like_sf"/>
</dbReference>
<dbReference type="InterPro" id="IPR019614">
    <property type="entry name" value="SAM-dep_methyl-trfase"/>
</dbReference>
<feature type="domain" description="RlmI-like PUA" evidence="8">
    <location>
        <begin position="12"/>
        <end position="67"/>
    </location>
</feature>